<dbReference type="InterPro" id="IPR055414">
    <property type="entry name" value="LRR_R13L4/SHOC2-like"/>
</dbReference>
<keyword evidence="3" id="KW-0677">Repeat</keyword>
<evidence type="ECO:0000256" key="5">
    <source>
        <dbReference type="ARBA" id="ARBA00022821"/>
    </source>
</evidence>
<dbReference type="InterPro" id="IPR003593">
    <property type="entry name" value="AAA+_ATPase"/>
</dbReference>
<reference evidence="9" key="2">
    <citation type="submission" date="2023-06" db="EMBL/GenBank/DDBJ databases">
        <authorList>
            <person name="Ma L."/>
            <person name="Liu K.-W."/>
            <person name="Li Z."/>
            <person name="Hsiao Y.-Y."/>
            <person name="Qi Y."/>
            <person name="Fu T."/>
            <person name="Tang G."/>
            <person name="Zhang D."/>
            <person name="Sun W.-H."/>
            <person name="Liu D.-K."/>
            <person name="Li Y."/>
            <person name="Chen G.-Z."/>
            <person name="Liu X.-D."/>
            <person name="Liao X.-Y."/>
            <person name="Jiang Y.-T."/>
            <person name="Yu X."/>
            <person name="Hao Y."/>
            <person name="Huang J."/>
            <person name="Zhao X.-W."/>
            <person name="Ke S."/>
            <person name="Chen Y.-Y."/>
            <person name="Wu W.-L."/>
            <person name="Hsu J.-L."/>
            <person name="Lin Y.-F."/>
            <person name="Huang M.-D."/>
            <person name="Li C.-Y."/>
            <person name="Huang L."/>
            <person name="Wang Z.-W."/>
            <person name="Zhao X."/>
            <person name="Zhong W.-Y."/>
            <person name="Peng D.-H."/>
            <person name="Ahmad S."/>
            <person name="Lan S."/>
            <person name="Zhang J.-S."/>
            <person name="Tsai W.-C."/>
            <person name="Van De Peer Y."/>
            <person name="Liu Z.-J."/>
        </authorList>
    </citation>
    <scope>NUCLEOTIDE SEQUENCE</scope>
    <source>
        <strain evidence="9">CP</strain>
        <tissue evidence="9">Leaves</tissue>
    </source>
</reference>
<evidence type="ECO:0000313" key="9">
    <source>
        <dbReference type="EMBL" id="KAK1283419.1"/>
    </source>
</evidence>
<dbReference type="GO" id="GO:0051707">
    <property type="term" value="P:response to other organism"/>
    <property type="evidence" value="ECO:0007669"/>
    <property type="project" value="UniProtKB-ARBA"/>
</dbReference>
<keyword evidence="2" id="KW-0433">Leucine-rich repeat</keyword>
<gene>
    <name evidence="9" type="primary">RGA3</name>
    <name evidence="9" type="ORF">QJS10_CPB21g00910</name>
</gene>
<protein>
    <submittedName>
        <fullName evidence="9">Disease resistance protein RGA3</fullName>
    </submittedName>
</protein>
<feature type="coiled-coil region" evidence="7">
    <location>
        <begin position="61"/>
        <end position="99"/>
    </location>
</feature>
<comment type="similarity">
    <text evidence="1">Belongs to the disease resistance NB-LRR family.</text>
</comment>
<dbReference type="SUPFAM" id="SSF52058">
    <property type="entry name" value="L domain-like"/>
    <property type="match status" value="1"/>
</dbReference>
<evidence type="ECO:0000313" key="10">
    <source>
        <dbReference type="Proteomes" id="UP001180020"/>
    </source>
</evidence>
<evidence type="ECO:0000256" key="6">
    <source>
        <dbReference type="ARBA" id="ARBA00022840"/>
    </source>
</evidence>
<dbReference type="PRINTS" id="PR00364">
    <property type="entry name" value="DISEASERSIST"/>
</dbReference>
<keyword evidence="5" id="KW-0611">Plant defense</keyword>
<evidence type="ECO:0000259" key="8">
    <source>
        <dbReference type="SMART" id="SM00382"/>
    </source>
</evidence>
<feature type="domain" description="AAA+ ATPase" evidence="8">
    <location>
        <begin position="189"/>
        <end position="322"/>
    </location>
</feature>
<evidence type="ECO:0000256" key="1">
    <source>
        <dbReference type="ARBA" id="ARBA00008894"/>
    </source>
</evidence>
<proteinExistence type="inferred from homology"/>
<dbReference type="InterPro" id="IPR042197">
    <property type="entry name" value="Apaf_helical"/>
</dbReference>
<dbReference type="Pfam" id="PF23559">
    <property type="entry name" value="WHD_DRP"/>
    <property type="match status" value="1"/>
</dbReference>
<dbReference type="Gene3D" id="1.10.8.430">
    <property type="entry name" value="Helical domain of apoptotic protease-activating factors"/>
    <property type="match status" value="1"/>
</dbReference>
<sequence>MAIIGDTIISRIVVSVVKMIEEEVAMQLGVEEELKILVSKLQMISTILNEVKSMGVPNTSITLWRDKLRAVVEEADNIKEECESEAEKLKEKSASEQSMVRCCCLPLFSCFHRVKFRHEIGNKIKDINAKLELLYKEKSDLSLQLPAGPNLFSRVNSKSSPIHTQSDVVGIDEDVNNVVKLILNENQKKNSVFAIVGMAGIGKTTLAQAVYQRVSQFDVKIWLCVTKDFSVTDLLKQIIRSSGGSHGDAQEIAELTPLVKKSVKGKRLFLVLDDMWDANLWVDLLKHCLQYDNPTSRILVTTQNELVAREMGAIHFHKVNSLSEKYGWLMFCKLVFGDEMVEECMKDIGKKIVKKCCGLPLAIKIIAGVIRTKDVNVREWEKVLHSEAWSSKEIPNKILPALYLSYQDLPSQLEQCFLCSTLFSRTFTRPFAVSVWISEGFITPNVDTSLEELGNDCYRELVRRNIFMVNPTYYDESACMMHDLVRGLAVSMGQGAYYCGDLQGLKNSPTKPRHISLVDDRLSTISNEIVDCDSLRTLMCRTQLKNISADLFDKHRRLRVLVLSWTKIERLPLNIGYLIHLRYLNVSCTRLEELPESVGLLRNLLFLVLHGCKCLHNLPNSIVQLHKLRSIVLLNTPISQMPKGIGELKDLHVLSGFVLGDKRSVTNQGSTMEDLKHLTQLTNLVCYHLERVPSGTEAKEAALGSKPSLRHLELHCDEQRSPEEEEKERIKQVFEKLCPPPCIENIEIHFFFGRELPSWLVTINSSFLSNLGWLKLTNCEYIQRLPSLGRLPQLKHLSIQGASMIVAVGPEFFGESGEGFPKLEEMNIKDMPNWEDWHLTQWPNDGAPLLPCLRKLALEDCPKLKSIPGTLIRRATSLKDLHICKAGNLSNLVEHSASITKAVILDCPLLEDISNLPQLQHLDIGGCPAIQRMDNMCSLKYLLLRDKGMEALPDWLQSIMMQLQRLELWVNPDFIRQCLPLNGPDQPKIILHNPSRISDETVESLFHTRSPYSFRINLTPETLEGVTVLPQDETSQHSQI</sequence>
<comment type="caution">
    <text evidence="9">The sequence shown here is derived from an EMBL/GenBank/DDBJ whole genome shotgun (WGS) entry which is preliminary data.</text>
</comment>
<dbReference type="GO" id="GO:0006952">
    <property type="term" value="P:defense response"/>
    <property type="evidence" value="ECO:0007669"/>
    <property type="project" value="UniProtKB-KW"/>
</dbReference>
<keyword evidence="6" id="KW-0067">ATP-binding</keyword>
<dbReference type="InterPro" id="IPR032675">
    <property type="entry name" value="LRR_dom_sf"/>
</dbReference>
<dbReference type="Pfam" id="PF18052">
    <property type="entry name" value="Rx_N"/>
    <property type="match status" value="1"/>
</dbReference>
<dbReference type="SMART" id="SM00382">
    <property type="entry name" value="AAA"/>
    <property type="match status" value="1"/>
</dbReference>
<dbReference type="AlphaFoldDB" id="A0AAV9C426"/>
<dbReference type="EMBL" id="JAUJYO010000021">
    <property type="protein sequence ID" value="KAK1283419.1"/>
    <property type="molecule type" value="Genomic_DNA"/>
</dbReference>
<evidence type="ECO:0000256" key="4">
    <source>
        <dbReference type="ARBA" id="ARBA00022741"/>
    </source>
</evidence>
<dbReference type="InterPro" id="IPR058922">
    <property type="entry name" value="WHD_DRP"/>
</dbReference>
<dbReference type="InterPro" id="IPR041118">
    <property type="entry name" value="Rx_N"/>
</dbReference>
<dbReference type="Proteomes" id="UP001180020">
    <property type="component" value="Unassembled WGS sequence"/>
</dbReference>
<keyword evidence="4" id="KW-0547">Nucleotide-binding</keyword>
<dbReference type="PANTHER" id="PTHR36766:SF70">
    <property type="entry name" value="DISEASE RESISTANCE PROTEIN RGA4"/>
    <property type="match status" value="1"/>
</dbReference>
<evidence type="ECO:0000256" key="3">
    <source>
        <dbReference type="ARBA" id="ARBA00022737"/>
    </source>
</evidence>
<dbReference type="GO" id="GO:0043531">
    <property type="term" value="F:ADP binding"/>
    <property type="evidence" value="ECO:0007669"/>
    <property type="project" value="InterPro"/>
</dbReference>
<dbReference type="Gene3D" id="3.40.50.300">
    <property type="entry name" value="P-loop containing nucleotide triphosphate hydrolases"/>
    <property type="match status" value="1"/>
</dbReference>
<organism evidence="9 10">
    <name type="scientific">Acorus calamus</name>
    <name type="common">Sweet flag</name>
    <dbReference type="NCBI Taxonomy" id="4465"/>
    <lineage>
        <taxon>Eukaryota</taxon>
        <taxon>Viridiplantae</taxon>
        <taxon>Streptophyta</taxon>
        <taxon>Embryophyta</taxon>
        <taxon>Tracheophyta</taxon>
        <taxon>Spermatophyta</taxon>
        <taxon>Magnoliopsida</taxon>
        <taxon>Liliopsida</taxon>
        <taxon>Acoraceae</taxon>
        <taxon>Acorus</taxon>
    </lineage>
</organism>
<dbReference type="Pfam" id="PF00931">
    <property type="entry name" value="NB-ARC"/>
    <property type="match status" value="1"/>
</dbReference>
<dbReference type="InterPro" id="IPR027417">
    <property type="entry name" value="P-loop_NTPase"/>
</dbReference>
<name>A0AAV9C426_ACOCL</name>
<dbReference type="PANTHER" id="PTHR36766">
    <property type="entry name" value="PLANT BROAD-SPECTRUM MILDEW RESISTANCE PROTEIN RPW8"/>
    <property type="match status" value="1"/>
</dbReference>
<reference evidence="9" key="1">
    <citation type="journal article" date="2023" name="Nat. Commun.">
        <title>Diploid and tetraploid genomes of Acorus and the evolution of monocots.</title>
        <authorList>
            <person name="Ma L."/>
            <person name="Liu K.W."/>
            <person name="Li Z."/>
            <person name="Hsiao Y.Y."/>
            <person name="Qi Y."/>
            <person name="Fu T."/>
            <person name="Tang G.D."/>
            <person name="Zhang D."/>
            <person name="Sun W.H."/>
            <person name="Liu D.K."/>
            <person name="Li Y."/>
            <person name="Chen G.Z."/>
            <person name="Liu X.D."/>
            <person name="Liao X.Y."/>
            <person name="Jiang Y.T."/>
            <person name="Yu X."/>
            <person name="Hao Y."/>
            <person name="Huang J."/>
            <person name="Zhao X.W."/>
            <person name="Ke S."/>
            <person name="Chen Y.Y."/>
            <person name="Wu W.L."/>
            <person name="Hsu J.L."/>
            <person name="Lin Y.F."/>
            <person name="Huang M.D."/>
            <person name="Li C.Y."/>
            <person name="Huang L."/>
            <person name="Wang Z.W."/>
            <person name="Zhao X."/>
            <person name="Zhong W.Y."/>
            <person name="Peng D.H."/>
            <person name="Ahmad S."/>
            <person name="Lan S."/>
            <person name="Zhang J.S."/>
            <person name="Tsai W.C."/>
            <person name="Van de Peer Y."/>
            <person name="Liu Z.J."/>
        </authorList>
    </citation>
    <scope>NUCLEOTIDE SEQUENCE</scope>
    <source>
        <strain evidence="9">CP</strain>
    </source>
</reference>
<dbReference type="Gene3D" id="3.80.10.10">
    <property type="entry name" value="Ribonuclease Inhibitor"/>
    <property type="match status" value="2"/>
</dbReference>
<dbReference type="InterPro" id="IPR002182">
    <property type="entry name" value="NB-ARC"/>
</dbReference>
<dbReference type="Gene3D" id="1.20.5.4130">
    <property type="match status" value="1"/>
</dbReference>
<dbReference type="GO" id="GO:0005524">
    <property type="term" value="F:ATP binding"/>
    <property type="evidence" value="ECO:0007669"/>
    <property type="project" value="UniProtKB-KW"/>
</dbReference>
<keyword evidence="7" id="KW-0175">Coiled coil</keyword>
<accession>A0AAV9C426</accession>
<evidence type="ECO:0000256" key="2">
    <source>
        <dbReference type="ARBA" id="ARBA00022614"/>
    </source>
</evidence>
<keyword evidence="10" id="KW-1185">Reference proteome</keyword>
<dbReference type="SUPFAM" id="SSF52540">
    <property type="entry name" value="P-loop containing nucleoside triphosphate hydrolases"/>
    <property type="match status" value="1"/>
</dbReference>
<evidence type="ECO:0000256" key="7">
    <source>
        <dbReference type="SAM" id="Coils"/>
    </source>
</evidence>
<dbReference type="Pfam" id="PF23598">
    <property type="entry name" value="LRR_14"/>
    <property type="match status" value="1"/>
</dbReference>